<feature type="domain" description="Zn(2)-C6 fungal-type" evidence="2">
    <location>
        <begin position="10"/>
        <end position="39"/>
    </location>
</feature>
<dbReference type="CDD" id="cd00067">
    <property type="entry name" value="GAL4"/>
    <property type="match status" value="1"/>
</dbReference>
<evidence type="ECO:0000256" key="1">
    <source>
        <dbReference type="ARBA" id="ARBA00023242"/>
    </source>
</evidence>
<dbReference type="PROSITE" id="PS00463">
    <property type="entry name" value="ZN2_CY6_FUNGAL_1"/>
    <property type="match status" value="1"/>
</dbReference>
<dbReference type="Proteomes" id="UP000800041">
    <property type="component" value="Unassembled WGS sequence"/>
</dbReference>
<organism evidence="3 4">
    <name type="scientific">Aulographum hederae CBS 113979</name>
    <dbReference type="NCBI Taxonomy" id="1176131"/>
    <lineage>
        <taxon>Eukaryota</taxon>
        <taxon>Fungi</taxon>
        <taxon>Dikarya</taxon>
        <taxon>Ascomycota</taxon>
        <taxon>Pezizomycotina</taxon>
        <taxon>Dothideomycetes</taxon>
        <taxon>Pleosporomycetidae</taxon>
        <taxon>Aulographales</taxon>
        <taxon>Aulographaceae</taxon>
    </lineage>
</organism>
<dbReference type="SMART" id="SM00066">
    <property type="entry name" value="GAL4"/>
    <property type="match status" value="1"/>
</dbReference>
<evidence type="ECO:0000259" key="2">
    <source>
        <dbReference type="PROSITE" id="PS50048"/>
    </source>
</evidence>
<reference evidence="3" key="1">
    <citation type="journal article" date="2020" name="Stud. Mycol.">
        <title>101 Dothideomycetes genomes: a test case for predicting lifestyles and emergence of pathogens.</title>
        <authorList>
            <person name="Haridas S."/>
            <person name="Albert R."/>
            <person name="Binder M."/>
            <person name="Bloem J."/>
            <person name="Labutti K."/>
            <person name="Salamov A."/>
            <person name="Andreopoulos B."/>
            <person name="Baker S."/>
            <person name="Barry K."/>
            <person name="Bills G."/>
            <person name="Bluhm B."/>
            <person name="Cannon C."/>
            <person name="Castanera R."/>
            <person name="Culley D."/>
            <person name="Daum C."/>
            <person name="Ezra D."/>
            <person name="Gonzalez J."/>
            <person name="Henrissat B."/>
            <person name="Kuo A."/>
            <person name="Liang C."/>
            <person name="Lipzen A."/>
            <person name="Lutzoni F."/>
            <person name="Magnuson J."/>
            <person name="Mondo S."/>
            <person name="Nolan M."/>
            <person name="Ohm R."/>
            <person name="Pangilinan J."/>
            <person name="Park H.-J."/>
            <person name="Ramirez L."/>
            <person name="Alfaro M."/>
            <person name="Sun H."/>
            <person name="Tritt A."/>
            <person name="Yoshinaga Y."/>
            <person name="Zwiers L.-H."/>
            <person name="Turgeon B."/>
            <person name="Goodwin S."/>
            <person name="Spatafora J."/>
            <person name="Crous P."/>
            <person name="Grigoriev I."/>
        </authorList>
    </citation>
    <scope>NUCLEOTIDE SEQUENCE</scope>
    <source>
        <strain evidence="3">CBS 113979</strain>
    </source>
</reference>
<dbReference type="GO" id="GO:0008270">
    <property type="term" value="F:zinc ion binding"/>
    <property type="evidence" value="ECO:0007669"/>
    <property type="project" value="InterPro"/>
</dbReference>
<dbReference type="Pfam" id="PF00172">
    <property type="entry name" value="Zn_clus"/>
    <property type="match status" value="1"/>
</dbReference>
<dbReference type="PANTHER" id="PTHR38791">
    <property type="entry name" value="ZN(II)2CYS6 TRANSCRIPTION FACTOR (EUROFUNG)-RELATED-RELATED"/>
    <property type="match status" value="1"/>
</dbReference>
<sequence>MVNTGRPSRGCNPCKERHTKCDERRPECSRCKKAGRKCTGYKFDFDINHRNETNIVAQRVLAREANYQHVSKSLPIPYEQQAVALFIENFVLHSPDARYSKGYLTGLLPLLQTAKADSLLCGVVEAVGLCFLATSTINDSIASRAGRGYSRSLRCLRARLDQDAHCVSPETMLSVYLMGLYEVSTQQKNVILPLTESRLY</sequence>
<evidence type="ECO:0000313" key="3">
    <source>
        <dbReference type="EMBL" id="KAF1991035.1"/>
    </source>
</evidence>
<dbReference type="Gene3D" id="4.10.240.10">
    <property type="entry name" value="Zn(2)-C6 fungal-type DNA-binding domain"/>
    <property type="match status" value="1"/>
</dbReference>
<name>A0A6G1HD05_9PEZI</name>
<proteinExistence type="predicted"/>
<evidence type="ECO:0000313" key="4">
    <source>
        <dbReference type="Proteomes" id="UP000800041"/>
    </source>
</evidence>
<dbReference type="AlphaFoldDB" id="A0A6G1HD05"/>
<dbReference type="SUPFAM" id="SSF57701">
    <property type="entry name" value="Zn2/Cys6 DNA-binding domain"/>
    <property type="match status" value="1"/>
</dbReference>
<keyword evidence="4" id="KW-1185">Reference proteome</keyword>
<dbReference type="GO" id="GO:0000981">
    <property type="term" value="F:DNA-binding transcription factor activity, RNA polymerase II-specific"/>
    <property type="evidence" value="ECO:0007669"/>
    <property type="project" value="InterPro"/>
</dbReference>
<accession>A0A6G1HD05</accession>
<dbReference type="InterPro" id="IPR001138">
    <property type="entry name" value="Zn2Cys6_DnaBD"/>
</dbReference>
<keyword evidence="1" id="KW-0539">Nucleus</keyword>
<dbReference type="InterPro" id="IPR053175">
    <property type="entry name" value="DHMBA_Reg_Transcription_Factor"/>
</dbReference>
<dbReference type="InterPro" id="IPR036864">
    <property type="entry name" value="Zn2-C6_fun-type_DNA-bd_sf"/>
</dbReference>
<gene>
    <name evidence="3" type="ORF">K402DRAFT_323361</name>
</gene>
<dbReference type="OrthoDB" id="5429770at2759"/>
<protein>
    <recommendedName>
        <fullName evidence="2">Zn(2)-C6 fungal-type domain-containing protein</fullName>
    </recommendedName>
</protein>
<dbReference type="PROSITE" id="PS50048">
    <property type="entry name" value="ZN2_CY6_FUNGAL_2"/>
    <property type="match status" value="1"/>
</dbReference>
<dbReference type="EMBL" id="ML977140">
    <property type="protein sequence ID" value="KAF1991035.1"/>
    <property type="molecule type" value="Genomic_DNA"/>
</dbReference>